<dbReference type="Proteomes" id="UP001470230">
    <property type="component" value="Unassembled WGS sequence"/>
</dbReference>
<evidence type="ECO:0000313" key="2">
    <source>
        <dbReference type="Proteomes" id="UP001470230"/>
    </source>
</evidence>
<accession>A0ABR2I6Z8</accession>
<comment type="caution">
    <text evidence="1">The sequence shown here is derived from an EMBL/GenBank/DDBJ whole genome shotgun (WGS) entry which is preliminary data.</text>
</comment>
<protein>
    <recommendedName>
        <fullName evidence="3">CYRIA/CYRIB Rac1 binding domain-containing protein</fullName>
    </recommendedName>
</protein>
<gene>
    <name evidence="1" type="ORF">M9Y10_012902</name>
</gene>
<keyword evidence="2" id="KW-1185">Reference proteome</keyword>
<proteinExistence type="predicted"/>
<dbReference type="PIRSF" id="PIRSF008153">
    <property type="entry name" value="FMR1_interacting"/>
    <property type="match status" value="1"/>
</dbReference>
<dbReference type="PANTHER" id="PTHR12195">
    <property type="entry name" value="CYTOPLASMIC FMR1-INTERACTING PROTEIN-RELATED"/>
    <property type="match status" value="1"/>
</dbReference>
<evidence type="ECO:0000313" key="1">
    <source>
        <dbReference type="EMBL" id="KAK8857808.1"/>
    </source>
</evidence>
<dbReference type="EMBL" id="JAPFFF010000019">
    <property type="protein sequence ID" value="KAK8857808.1"/>
    <property type="molecule type" value="Genomic_DNA"/>
</dbReference>
<sequence length="1092" mass="124587">MTKVIEALSKTPLENLEDKLVSPDPDIIPADAQISSPANPSFHRRDVPNCGLSRSMEIQQIEFLQHKIEITQNYVPFLYSYRSISRAINRGDYLKSASTDPELQVQIMTLYKKLFEPLLEQIIELHTCMIDAADSLSKIVQKFDQFLPSCVFYEKLIEFFDIIFNLDQMKQIKTGLTNDLSYYRRDTKNIDPTKFEMTGKAALFLGTRFFALNEIKKQKIIMEPKPEIINFFVDFLNFCVSYYNRSILPKKKFSIIISMVIVLYVFNIPKLAEKGNLNNVYQILSENPIVPMYGEMNFKPFEILQENKTFVAPKGINMAVDNKDIRAFSNKYLIKDSISHFRSLFNENLSNITRICKTGKIDHIEDIYKIIQCVADMTAAITRQSAYKFALPATTKDQSFYDNQVKNNYEPSELDYLIEMIGDLKTLTGFALKSEATVLEHAYPIIAKTIQDFLYNLEGCIQEAKKKKETEVSSVLEAIQDIFQQGKIEKKGEKKKQSTANLVAPSNHMLDILRCQISGLSKPGSVLYDKKGKPRGYVKKANLIEQFSHFADSSEKFYILLNYSEVIRDSTNIGSLWFRETCLDIENKMQFPVRSSLPFILSEHILNSSIKPGLHDSIFFPLEIYNDAASSALNNFKSSFLYREIEAEVTLCVDMISFNFAHTFFKFSRATAAASILPPELISKINTIPIRFNFVVKQSKLQLLGSPINFNLITSQKINEILEKEMSDLVFKITDFRLVPYVHEMIQILKKTHQLLVRSGLYIDDFDTIWKLARGASHPLSPVSTLAATVINVFDVSHMIYNCLTRRFLTSKKINLVPPINEKWAEYITKLHSQDIHFIGSEHINAIVELLDEGELRSFISCTIMGIIESDLQKAIEVYMEIASCLRLLPVKSKDDLDGFYSFISDAYSEMSHPMLGTLYNLLRNVGNMIAFAYLLETELKPIGGNLSLMSSVVQLIREIISLNKNLFVTQEFEHDNVITHRTFSALWCVLEFLLCTPSPVKLSENMVKSKLLEEFGDGIVICAHTLISLSGELGVYKYDSMVTHTLNLYNVTQVVASKGPIQTFVYNASTVNTAKNFAEIMIYPFMSLPPI</sequence>
<dbReference type="Pfam" id="PF05994">
    <property type="entry name" value="FragX_IP"/>
    <property type="match status" value="2"/>
</dbReference>
<evidence type="ECO:0008006" key="3">
    <source>
        <dbReference type="Google" id="ProtNLM"/>
    </source>
</evidence>
<dbReference type="InterPro" id="IPR008081">
    <property type="entry name" value="Cytoplasmic_FMR1-int"/>
</dbReference>
<name>A0ABR2I6Z8_9EUKA</name>
<organism evidence="1 2">
    <name type="scientific">Tritrichomonas musculus</name>
    <dbReference type="NCBI Taxonomy" id="1915356"/>
    <lineage>
        <taxon>Eukaryota</taxon>
        <taxon>Metamonada</taxon>
        <taxon>Parabasalia</taxon>
        <taxon>Tritrichomonadida</taxon>
        <taxon>Tritrichomonadidae</taxon>
        <taxon>Tritrichomonas</taxon>
    </lineage>
</organism>
<reference evidence="1 2" key="1">
    <citation type="submission" date="2024-04" db="EMBL/GenBank/DDBJ databases">
        <title>Tritrichomonas musculus Genome.</title>
        <authorList>
            <person name="Alves-Ferreira E."/>
            <person name="Grigg M."/>
            <person name="Lorenzi H."/>
            <person name="Galac M."/>
        </authorList>
    </citation>
    <scope>NUCLEOTIDE SEQUENCE [LARGE SCALE GENOMIC DNA]</scope>
    <source>
        <strain evidence="1 2">EAF2021</strain>
    </source>
</reference>